<dbReference type="Gene3D" id="3.30.70.270">
    <property type="match status" value="1"/>
</dbReference>
<dbReference type="InterPro" id="IPR001126">
    <property type="entry name" value="UmuC"/>
</dbReference>
<dbReference type="EC" id="2.7.7.7" evidence="4"/>
<dbReference type="RefSeq" id="WP_405281702.1">
    <property type="nucleotide sequence ID" value="NZ_JBBHLI010000016.1"/>
</dbReference>
<keyword evidence="4" id="KW-0460">Magnesium</keyword>
<feature type="domain" description="UmuC" evidence="5">
    <location>
        <begin position="11"/>
        <end position="196"/>
    </location>
</feature>
<keyword evidence="2 4" id="KW-0515">Mutator protein</keyword>
<proteinExistence type="inferred from homology"/>
<keyword evidence="4" id="KW-0235">DNA replication</keyword>
<evidence type="ECO:0000256" key="1">
    <source>
        <dbReference type="ARBA" id="ARBA00010945"/>
    </source>
</evidence>
<evidence type="ECO:0000256" key="3">
    <source>
        <dbReference type="ARBA" id="ARBA00022932"/>
    </source>
</evidence>
<feature type="site" description="Substrate discrimination" evidence="4">
    <location>
        <position position="20"/>
    </location>
</feature>
<evidence type="ECO:0000313" key="7">
    <source>
        <dbReference type="Proteomes" id="UP001484239"/>
    </source>
</evidence>
<feature type="active site" evidence="4">
    <location>
        <position position="113"/>
    </location>
</feature>
<dbReference type="InterPro" id="IPR017961">
    <property type="entry name" value="DNA_pol_Y-fam_little_finger"/>
</dbReference>
<keyword evidence="4" id="KW-0234">DNA repair</keyword>
<organism evidence="6 7">
    <name type="scientific">Gaopeijia maritima</name>
    <dbReference type="NCBI Taxonomy" id="3119007"/>
    <lineage>
        <taxon>Bacteria</taxon>
        <taxon>Pseudomonadati</taxon>
        <taxon>Gemmatimonadota</taxon>
        <taxon>Longimicrobiia</taxon>
        <taxon>Gaopeijiales</taxon>
        <taxon>Gaopeijiaceae</taxon>
        <taxon>Gaopeijia</taxon>
    </lineage>
</organism>
<sequence length="414" mass="45221">MSESSEPRRRILLADCDAFFVQVARLEDPEGAGRAEFLIVGGSPDGRGVVTSASYSCRALGVRSAMPTGQALRLCPDAMVAPVSRSACSERSRMVRASLETLSPVVQAASIDEFYLDLTGTERLFHGEALDDTARRIQAAVFEASAIRVSIGGGTNRLIAKLAVSRAKPAGVHVVAPGDEAAFVATLELGAIPGIGPSLLEALRDRGLRSVRDVRTVDPEWLERWFGASRARWLLARVEGRDTTEVSTRDSRRSVSSERTFHRDLSADEALERELLRLTVSVAGALRKEALRARTITVKLRSTDFSTRQRSVTVAEAVESEAAIYPLARDLLADLRRRRRGAVRLLGVGLSNLEEGNRPRQLALFDDGPTAPETERDRRLAHTVDDLRARFGRDAVLPGRIVRHTRPASLDDDA</sequence>
<name>A0ABU9EG15_9BACT</name>
<comment type="subcellular location">
    <subcellularLocation>
        <location evidence="4">Cytoplasm</location>
    </subcellularLocation>
</comment>
<keyword evidence="4" id="KW-0238">DNA-binding</keyword>
<dbReference type="GO" id="GO:0003887">
    <property type="term" value="F:DNA-directed DNA polymerase activity"/>
    <property type="evidence" value="ECO:0007669"/>
    <property type="project" value="UniProtKB-EC"/>
</dbReference>
<dbReference type="SUPFAM" id="SSF56672">
    <property type="entry name" value="DNA/RNA polymerases"/>
    <property type="match status" value="1"/>
</dbReference>
<dbReference type="InterPro" id="IPR043502">
    <property type="entry name" value="DNA/RNA_pol_sf"/>
</dbReference>
<comment type="caution">
    <text evidence="6">The sequence shown here is derived from an EMBL/GenBank/DDBJ whole genome shotgun (WGS) entry which is preliminary data.</text>
</comment>
<dbReference type="Pfam" id="PF11799">
    <property type="entry name" value="IMS_C"/>
    <property type="match status" value="1"/>
</dbReference>
<dbReference type="PANTHER" id="PTHR11076">
    <property type="entry name" value="DNA REPAIR POLYMERASE UMUC / TRANSFERASE FAMILY MEMBER"/>
    <property type="match status" value="1"/>
</dbReference>
<dbReference type="SUPFAM" id="SSF100879">
    <property type="entry name" value="Lesion bypass DNA polymerase (Y-family), little finger domain"/>
    <property type="match status" value="1"/>
</dbReference>
<dbReference type="Proteomes" id="UP001484239">
    <property type="component" value="Unassembled WGS sequence"/>
</dbReference>
<feature type="binding site" evidence="4">
    <location>
        <position position="112"/>
    </location>
    <ligand>
        <name>Mg(2+)</name>
        <dbReference type="ChEBI" id="CHEBI:18420"/>
    </ligand>
</feature>
<keyword evidence="4 6" id="KW-0808">Transferase</keyword>
<reference evidence="6 7" key="1">
    <citation type="submission" date="2024-02" db="EMBL/GenBank/DDBJ databases">
        <title>A novel Gemmatimonadota bacterium.</title>
        <authorList>
            <person name="Du Z.-J."/>
            <person name="Ye Y.-Q."/>
        </authorList>
    </citation>
    <scope>NUCLEOTIDE SEQUENCE [LARGE SCALE GENOMIC DNA]</scope>
    <source>
        <strain evidence="6 7">DH-20</strain>
    </source>
</reference>
<gene>
    <name evidence="4" type="primary">dinB</name>
    <name evidence="6" type="ORF">WI372_18030</name>
</gene>
<keyword evidence="4 6" id="KW-0548">Nucleotidyltransferase</keyword>
<dbReference type="Gene3D" id="3.30.1490.100">
    <property type="entry name" value="DNA polymerase, Y-family, little finger domain"/>
    <property type="match status" value="1"/>
</dbReference>
<comment type="function">
    <text evidence="4">Poorly processive, error-prone DNA polymerase involved in untargeted mutagenesis. Copies undamaged DNA at stalled replication forks, which arise in vivo from mismatched or misaligned primer ends. These misaligned primers can be extended by PolIV. Exhibits no 3'-5' exonuclease (proofreading) activity. May be involved in translesional synthesis, in conjunction with the beta clamp from PolIII.</text>
</comment>
<keyword evidence="7" id="KW-1185">Reference proteome</keyword>
<dbReference type="Gene3D" id="1.10.150.20">
    <property type="entry name" value="5' to 3' exonuclease, C-terminal subdomain"/>
    <property type="match status" value="1"/>
</dbReference>
<dbReference type="CDD" id="cd03586">
    <property type="entry name" value="PolY_Pol_IV_kappa"/>
    <property type="match status" value="1"/>
</dbReference>
<dbReference type="Gene3D" id="3.40.1170.60">
    <property type="match status" value="1"/>
</dbReference>
<feature type="binding site" evidence="4">
    <location>
        <position position="15"/>
    </location>
    <ligand>
        <name>Mg(2+)</name>
        <dbReference type="ChEBI" id="CHEBI:18420"/>
    </ligand>
</feature>
<dbReference type="Pfam" id="PF00817">
    <property type="entry name" value="IMS"/>
    <property type="match status" value="1"/>
</dbReference>
<evidence type="ECO:0000313" key="6">
    <source>
        <dbReference type="EMBL" id="MEK9502900.1"/>
    </source>
</evidence>
<evidence type="ECO:0000259" key="5">
    <source>
        <dbReference type="PROSITE" id="PS50173"/>
    </source>
</evidence>
<accession>A0ABU9EG15</accession>
<dbReference type="InterPro" id="IPR050116">
    <property type="entry name" value="DNA_polymerase-Y"/>
</dbReference>
<dbReference type="InterPro" id="IPR022880">
    <property type="entry name" value="DNApol_IV"/>
</dbReference>
<dbReference type="EMBL" id="JBBHLI010000016">
    <property type="protein sequence ID" value="MEK9502900.1"/>
    <property type="molecule type" value="Genomic_DNA"/>
</dbReference>
<evidence type="ECO:0000256" key="2">
    <source>
        <dbReference type="ARBA" id="ARBA00022457"/>
    </source>
</evidence>
<keyword evidence="4" id="KW-0479">Metal-binding</keyword>
<dbReference type="PANTHER" id="PTHR11076:SF33">
    <property type="entry name" value="DNA POLYMERASE KAPPA"/>
    <property type="match status" value="1"/>
</dbReference>
<dbReference type="InterPro" id="IPR043128">
    <property type="entry name" value="Rev_trsase/Diguanyl_cyclase"/>
</dbReference>
<comment type="catalytic activity">
    <reaction evidence="4">
        <text>DNA(n) + a 2'-deoxyribonucleoside 5'-triphosphate = DNA(n+1) + diphosphate</text>
        <dbReference type="Rhea" id="RHEA:22508"/>
        <dbReference type="Rhea" id="RHEA-COMP:17339"/>
        <dbReference type="Rhea" id="RHEA-COMP:17340"/>
        <dbReference type="ChEBI" id="CHEBI:33019"/>
        <dbReference type="ChEBI" id="CHEBI:61560"/>
        <dbReference type="ChEBI" id="CHEBI:173112"/>
        <dbReference type="EC" id="2.7.7.7"/>
    </reaction>
</comment>
<keyword evidence="4" id="KW-0227">DNA damage</keyword>
<dbReference type="HAMAP" id="MF_01113">
    <property type="entry name" value="DNApol_IV"/>
    <property type="match status" value="1"/>
</dbReference>
<protein>
    <recommendedName>
        <fullName evidence="4">DNA polymerase IV</fullName>
        <shortName evidence="4">Pol IV</shortName>
        <ecNumber evidence="4">2.7.7.7</ecNumber>
    </recommendedName>
</protein>
<comment type="subunit">
    <text evidence="4">Monomer.</text>
</comment>
<dbReference type="InterPro" id="IPR036775">
    <property type="entry name" value="DNA_pol_Y-fam_lit_finger_sf"/>
</dbReference>
<dbReference type="PROSITE" id="PS50173">
    <property type="entry name" value="UMUC"/>
    <property type="match status" value="1"/>
</dbReference>
<comment type="similarity">
    <text evidence="1 4">Belongs to the DNA polymerase type-Y family.</text>
</comment>
<comment type="cofactor">
    <cofactor evidence="4">
        <name>Mg(2+)</name>
        <dbReference type="ChEBI" id="CHEBI:18420"/>
    </cofactor>
    <text evidence="4">Binds 2 magnesium ions per subunit.</text>
</comment>
<evidence type="ECO:0000256" key="4">
    <source>
        <dbReference type="HAMAP-Rule" id="MF_01113"/>
    </source>
</evidence>
<keyword evidence="3 4" id="KW-0239">DNA-directed DNA polymerase</keyword>
<keyword evidence="4" id="KW-0963">Cytoplasm</keyword>